<sequence length="128" mass="14752">MEKDNQDNDDKQEASWVLLKLCCNGLSSSKYVRRYFSSVLPRKSRRSKESREFGPQSAVSSFTTLHTDRVFNGPSRFRENDWCSTVSSSRPHRSFNYYLHRCDAVVSSPLLVKKKKDPVRIDICGAVK</sequence>
<keyword evidence="2" id="KW-1185">Reference proteome</keyword>
<evidence type="ECO:0000313" key="1">
    <source>
        <dbReference type="EMBL" id="KAK4283404.1"/>
    </source>
</evidence>
<reference evidence="1" key="1">
    <citation type="submission" date="2023-10" db="EMBL/GenBank/DDBJ databases">
        <title>Chromosome-level genome of the transformable northern wattle, Acacia crassicarpa.</title>
        <authorList>
            <person name="Massaro I."/>
            <person name="Sinha N.R."/>
            <person name="Poethig S."/>
            <person name="Leichty A.R."/>
        </authorList>
    </citation>
    <scope>NUCLEOTIDE SEQUENCE</scope>
    <source>
        <strain evidence="1">Acra3RX</strain>
        <tissue evidence="1">Leaf</tissue>
    </source>
</reference>
<comment type="caution">
    <text evidence="1">The sequence shown here is derived from an EMBL/GenBank/DDBJ whole genome shotgun (WGS) entry which is preliminary data.</text>
</comment>
<organism evidence="1 2">
    <name type="scientific">Acacia crassicarpa</name>
    <name type="common">northern wattle</name>
    <dbReference type="NCBI Taxonomy" id="499986"/>
    <lineage>
        <taxon>Eukaryota</taxon>
        <taxon>Viridiplantae</taxon>
        <taxon>Streptophyta</taxon>
        <taxon>Embryophyta</taxon>
        <taxon>Tracheophyta</taxon>
        <taxon>Spermatophyta</taxon>
        <taxon>Magnoliopsida</taxon>
        <taxon>eudicotyledons</taxon>
        <taxon>Gunneridae</taxon>
        <taxon>Pentapetalae</taxon>
        <taxon>rosids</taxon>
        <taxon>fabids</taxon>
        <taxon>Fabales</taxon>
        <taxon>Fabaceae</taxon>
        <taxon>Caesalpinioideae</taxon>
        <taxon>mimosoid clade</taxon>
        <taxon>Acacieae</taxon>
        <taxon>Acacia</taxon>
    </lineage>
</organism>
<dbReference type="AlphaFoldDB" id="A0AAE1N562"/>
<name>A0AAE1N562_9FABA</name>
<dbReference type="EMBL" id="JAWXYG010000001">
    <property type="protein sequence ID" value="KAK4283404.1"/>
    <property type="molecule type" value="Genomic_DNA"/>
</dbReference>
<gene>
    <name evidence="1" type="ORF">QN277_000356</name>
</gene>
<evidence type="ECO:0000313" key="2">
    <source>
        <dbReference type="Proteomes" id="UP001293593"/>
    </source>
</evidence>
<proteinExistence type="predicted"/>
<dbReference type="Proteomes" id="UP001293593">
    <property type="component" value="Unassembled WGS sequence"/>
</dbReference>
<protein>
    <submittedName>
        <fullName evidence="1">Uncharacterized protein</fullName>
    </submittedName>
</protein>
<accession>A0AAE1N562</accession>